<keyword evidence="1" id="KW-0472">Membrane</keyword>
<sequence>MGPLASLDDHQSPAPAARPQRRLRIIAVVLAVLLVAVSALAVFFWLRSDRWAAYADQVETDAGTIGEELAQLRTAHEGTVAELATVQEQLDASQQRVTELAAEKAEVGDDREAQRQLVDYQQRVSAAAGSVATSLTECINRQQELVGYLDNAAAYDPEQLQTFRTQVDELCAAASAANDALQRELTGGVTE</sequence>
<keyword evidence="3" id="KW-1185">Reference proteome</keyword>
<evidence type="ECO:0000313" key="3">
    <source>
        <dbReference type="Proteomes" id="UP000581206"/>
    </source>
</evidence>
<dbReference type="AlphaFoldDB" id="A0A7X6KXJ8"/>
<proteinExistence type="predicted"/>
<gene>
    <name evidence="2" type="ORF">HGA03_14455</name>
</gene>
<dbReference type="EMBL" id="JAAXOX010000009">
    <property type="protein sequence ID" value="NKY23869.1"/>
    <property type="molecule type" value="Genomic_DNA"/>
</dbReference>
<evidence type="ECO:0000256" key="1">
    <source>
        <dbReference type="SAM" id="Phobius"/>
    </source>
</evidence>
<keyword evidence="1" id="KW-0812">Transmembrane</keyword>
<feature type="transmembrane region" description="Helical" evidence="1">
    <location>
        <begin position="25"/>
        <end position="46"/>
    </location>
</feature>
<name>A0A7X6KXJ8_9CELL</name>
<reference evidence="2 3" key="1">
    <citation type="submission" date="2020-04" db="EMBL/GenBank/DDBJ databases">
        <title>MicrobeNet Type strains.</title>
        <authorList>
            <person name="Nicholson A.C."/>
        </authorList>
    </citation>
    <scope>NUCLEOTIDE SEQUENCE [LARGE SCALE GENOMIC DNA]</scope>
    <source>
        <strain evidence="2 3">ATCC BAA-788</strain>
    </source>
</reference>
<dbReference type="Proteomes" id="UP000581206">
    <property type="component" value="Unassembled WGS sequence"/>
</dbReference>
<accession>A0A7X6KXJ8</accession>
<comment type="caution">
    <text evidence="2">The sequence shown here is derived from an EMBL/GenBank/DDBJ whole genome shotgun (WGS) entry which is preliminary data.</text>
</comment>
<keyword evidence="1" id="KW-1133">Transmembrane helix</keyword>
<evidence type="ECO:0000313" key="2">
    <source>
        <dbReference type="EMBL" id="NKY23869.1"/>
    </source>
</evidence>
<protein>
    <submittedName>
        <fullName evidence="2">Uncharacterized protein</fullName>
    </submittedName>
</protein>
<organism evidence="2 3">
    <name type="scientific">Cellulomonas denverensis</name>
    <dbReference type="NCBI Taxonomy" id="264297"/>
    <lineage>
        <taxon>Bacteria</taxon>
        <taxon>Bacillati</taxon>
        <taxon>Actinomycetota</taxon>
        <taxon>Actinomycetes</taxon>
        <taxon>Micrococcales</taxon>
        <taxon>Cellulomonadaceae</taxon>
        <taxon>Cellulomonas</taxon>
    </lineage>
</organism>